<keyword evidence="5" id="KW-0560">Oxidoreductase</keyword>
<evidence type="ECO:0000256" key="6">
    <source>
        <dbReference type="ARBA" id="ARBA00023004"/>
    </source>
</evidence>
<dbReference type="EMBL" id="LZSX01000089">
    <property type="protein sequence ID" value="OBB79985.1"/>
    <property type="molecule type" value="Genomic_DNA"/>
</dbReference>
<evidence type="ECO:0000256" key="4">
    <source>
        <dbReference type="ARBA" id="ARBA00022723"/>
    </source>
</evidence>
<dbReference type="GO" id="GO:0020037">
    <property type="term" value="F:heme binding"/>
    <property type="evidence" value="ECO:0007669"/>
    <property type="project" value="InterPro"/>
</dbReference>
<comment type="cofactor">
    <cofactor evidence="1">
        <name>heme</name>
        <dbReference type="ChEBI" id="CHEBI:30413"/>
    </cofactor>
</comment>
<dbReference type="GO" id="GO:0004497">
    <property type="term" value="F:monooxygenase activity"/>
    <property type="evidence" value="ECO:0007669"/>
    <property type="project" value="UniProtKB-KW"/>
</dbReference>
<evidence type="ECO:0000313" key="8">
    <source>
        <dbReference type="EMBL" id="OBB79985.1"/>
    </source>
</evidence>
<gene>
    <name evidence="8" type="ORF">A5760_00770</name>
</gene>
<dbReference type="InterPro" id="IPR036396">
    <property type="entry name" value="Cyt_P450_sf"/>
</dbReference>
<dbReference type="FunFam" id="1.10.630.10:FF:000018">
    <property type="entry name" value="Cytochrome P450 monooxygenase"/>
    <property type="match status" value="1"/>
</dbReference>
<dbReference type="PRINTS" id="PR00359">
    <property type="entry name" value="BP450"/>
</dbReference>
<dbReference type="SUPFAM" id="SSF48264">
    <property type="entry name" value="Cytochrome P450"/>
    <property type="match status" value="1"/>
</dbReference>
<dbReference type="GO" id="GO:0005506">
    <property type="term" value="F:iron ion binding"/>
    <property type="evidence" value="ECO:0007669"/>
    <property type="project" value="InterPro"/>
</dbReference>
<dbReference type="Pfam" id="PF00067">
    <property type="entry name" value="p450"/>
    <property type="match status" value="1"/>
</dbReference>
<sequence>MTTNVHTAAGAGDETVSLRDPYPFFARKRREAGVFAGTVMDYSKTPESLMPKQEYSAMSFDAVNTVFRDGRVFSSKPYDKTIGLFMGPTILAMEGKKHREHRNLVSAAFKSKALARWDPTIVRPICNALIDEFIETGRADLIRNFTFEFPTRVIAELLGLPADDLPMFRKRAVQLISYHINYEGAFEASAALKDYFLEQIEQRKSKPTEDIIGDLVTAEIDGEKLTDEAIYSFLRLLLPAGLETTYRSSGNLLYLLLTHPEQFAALQADRELLAPAIEEGLRYETPLTVVQRFTTEDTEVEGVKIPARSVIGVCIGSANRDERRWERSEEFDIFRKHVPHISFAAGEHTCLGLHLARLETRVAMECLLDRLTNVTLLTDDDPHIHGQPFRSPNALPVTFDAK</sequence>
<dbReference type="InterPro" id="IPR002397">
    <property type="entry name" value="Cyt_P450_B"/>
</dbReference>
<evidence type="ECO:0000256" key="3">
    <source>
        <dbReference type="ARBA" id="ARBA00022617"/>
    </source>
</evidence>
<dbReference type="Gene3D" id="1.10.630.10">
    <property type="entry name" value="Cytochrome P450"/>
    <property type="match status" value="1"/>
</dbReference>
<evidence type="ECO:0000256" key="1">
    <source>
        <dbReference type="ARBA" id="ARBA00001971"/>
    </source>
</evidence>
<reference evidence="8 9" key="1">
    <citation type="submission" date="2016-06" db="EMBL/GenBank/DDBJ databases">
        <authorList>
            <person name="Kjaerup R.B."/>
            <person name="Dalgaard T.S."/>
            <person name="Juul-Madsen H.R."/>
        </authorList>
    </citation>
    <scope>NUCLEOTIDE SEQUENCE [LARGE SCALE GENOMIC DNA]</scope>
    <source>
        <strain evidence="8 9">852002-51834_SCH5396731</strain>
    </source>
</reference>
<evidence type="ECO:0000256" key="2">
    <source>
        <dbReference type="ARBA" id="ARBA00010617"/>
    </source>
</evidence>
<keyword evidence="4" id="KW-0479">Metal-binding</keyword>
<accession>A0A1A0V9Q4</accession>
<comment type="similarity">
    <text evidence="2">Belongs to the cytochrome P450 family.</text>
</comment>
<keyword evidence="7" id="KW-0503">Monooxygenase</keyword>
<evidence type="ECO:0000313" key="9">
    <source>
        <dbReference type="Proteomes" id="UP000091914"/>
    </source>
</evidence>
<dbReference type="Proteomes" id="UP000091914">
    <property type="component" value="Unassembled WGS sequence"/>
</dbReference>
<evidence type="ECO:0000256" key="7">
    <source>
        <dbReference type="ARBA" id="ARBA00023033"/>
    </source>
</evidence>
<dbReference type="AlphaFoldDB" id="A0A1A0V9Q4"/>
<dbReference type="InterPro" id="IPR001128">
    <property type="entry name" value="Cyt_P450"/>
</dbReference>
<dbReference type="RefSeq" id="WP_064884781.1">
    <property type="nucleotide sequence ID" value="NZ_LZSX01000089.1"/>
</dbReference>
<dbReference type="PANTHER" id="PTHR46696:SF3">
    <property type="entry name" value="PULCHERRIMINIC ACID SYNTHASE"/>
    <property type="match status" value="1"/>
</dbReference>
<proteinExistence type="inferred from homology"/>
<keyword evidence="6" id="KW-0408">Iron</keyword>
<keyword evidence="3" id="KW-0349">Heme</keyword>
<dbReference type="OrthoDB" id="3861479at2"/>
<dbReference type="CDD" id="cd20629">
    <property type="entry name" value="P450_pinF1-like"/>
    <property type="match status" value="1"/>
</dbReference>
<protein>
    <submittedName>
        <fullName evidence="8">Cytochrome</fullName>
    </submittedName>
</protein>
<evidence type="ECO:0000256" key="5">
    <source>
        <dbReference type="ARBA" id="ARBA00023002"/>
    </source>
</evidence>
<dbReference type="PANTHER" id="PTHR46696">
    <property type="entry name" value="P450, PUTATIVE (EUROFUNG)-RELATED"/>
    <property type="match status" value="1"/>
</dbReference>
<name>A0A1A0V9Q4_9MYCO</name>
<organism evidence="8 9">
    <name type="scientific">Mycobacterium colombiense</name>
    <dbReference type="NCBI Taxonomy" id="339268"/>
    <lineage>
        <taxon>Bacteria</taxon>
        <taxon>Bacillati</taxon>
        <taxon>Actinomycetota</taxon>
        <taxon>Actinomycetes</taxon>
        <taxon>Mycobacteriales</taxon>
        <taxon>Mycobacteriaceae</taxon>
        <taxon>Mycobacterium</taxon>
        <taxon>Mycobacterium avium complex (MAC)</taxon>
    </lineage>
</organism>
<comment type="caution">
    <text evidence="8">The sequence shown here is derived from an EMBL/GenBank/DDBJ whole genome shotgun (WGS) entry which is preliminary data.</text>
</comment>
<dbReference type="GO" id="GO:0016705">
    <property type="term" value="F:oxidoreductase activity, acting on paired donors, with incorporation or reduction of molecular oxygen"/>
    <property type="evidence" value="ECO:0007669"/>
    <property type="project" value="InterPro"/>
</dbReference>